<organism evidence="2 3">
    <name type="scientific">Microthlaspi erraticum</name>
    <dbReference type="NCBI Taxonomy" id="1685480"/>
    <lineage>
        <taxon>Eukaryota</taxon>
        <taxon>Viridiplantae</taxon>
        <taxon>Streptophyta</taxon>
        <taxon>Embryophyta</taxon>
        <taxon>Tracheophyta</taxon>
        <taxon>Spermatophyta</taxon>
        <taxon>Magnoliopsida</taxon>
        <taxon>eudicotyledons</taxon>
        <taxon>Gunneridae</taxon>
        <taxon>Pentapetalae</taxon>
        <taxon>rosids</taxon>
        <taxon>malvids</taxon>
        <taxon>Brassicales</taxon>
        <taxon>Brassicaceae</taxon>
        <taxon>Coluteocarpeae</taxon>
        <taxon>Microthlaspi</taxon>
    </lineage>
</organism>
<dbReference type="NCBIfam" id="TIGR01640">
    <property type="entry name" value="F_box_assoc_1"/>
    <property type="match status" value="1"/>
</dbReference>
<proteinExistence type="predicted"/>
<dbReference type="InterPro" id="IPR013187">
    <property type="entry name" value="F-box-assoc_dom_typ3"/>
</dbReference>
<keyword evidence="3" id="KW-1185">Reference proteome</keyword>
<dbReference type="Pfam" id="PF08268">
    <property type="entry name" value="FBA_3"/>
    <property type="match status" value="1"/>
</dbReference>
<evidence type="ECO:0000313" key="2">
    <source>
        <dbReference type="EMBL" id="CAA7027709.1"/>
    </source>
</evidence>
<dbReference type="PANTHER" id="PTHR31111:SF83">
    <property type="entry name" value="F-BOX DOMAIN-CONTAINING PROTEIN"/>
    <property type="match status" value="1"/>
</dbReference>
<accession>A0A6D2IRH2</accession>
<gene>
    <name evidence="2" type="ORF">MERR_LOCUS14944</name>
</gene>
<dbReference type="EMBL" id="CACVBM020001060">
    <property type="protein sequence ID" value="CAA7027709.1"/>
    <property type="molecule type" value="Genomic_DNA"/>
</dbReference>
<evidence type="ECO:0000313" key="3">
    <source>
        <dbReference type="Proteomes" id="UP000467841"/>
    </source>
</evidence>
<dbReference type="AlphaFoldDB" id="A0A6D2IRH2"/>
<evidence type="ECO:0000259" key="1">
    <source>
        <dbReference type="Pfam" id="PF08268"/>
    </source>
</evidence>
<reference evidence="2" key="1">
    <citation type="submission" date="2020-01" db="EMBL/GenBank/DDBJ databases">
        <authorList>
            <person name="Mishra B."/>
        </authorList>
    </citation>
    <scope>NUCLEOTIDE SEQUENCE [LARGE SCALE GENOMIC DNA]</scope>
</reference>
<dbReference type="Proteomes" id="UP000467841">
    <property type="component" value="Unassembled WGS sequence"/>
</dbReference>
<sequence length="233" mass="27056">MHARLGYDPVGDEYKVLCVVIFDGHERDTTAEIKQEHHVYSLGSHSGWREAQITTEKSYTDVEGGICINGAIYYGVGPTKIARFDLRYEKVTFIEAPKDYYTSWSLINHQGKLGGMQYDNYLYELRVWIQEKQKLWNKMSCVAPCEWRDLYKDKRPSSPGEIHTGEVMFVSDRLQSSRPFSVFYCDVIQESFRSAQVKGIADYEFRRTHGIGMHDLDMLCFPGYTENIMSLWP</sequence>
<dbReference type="OrthoDB" id="687122at2759"/>
<protein>
    <recommendedName>
        <fullName evidence="1">F-box associated beta-propeller type 3 domain-containing protein</fullName>
    </recommendedName>
</protein>
<dbReference type="InterPro" id="IPR017451">
    <property type="entry name" value="F-box-assoc_interact_dom"/>
</dbReference>
<comment type="caution">
    <text evidence="2">The sequence shown here is derived from an EMBL/GenBank/DDBJ whole genome shotgun (WGS) entry which is preliminary data.</text>
</comment>
<dbReference type="PANTHER" id="PTHR31111">
    <property type="entry name" value="BNAA05G37150D PROTEIN-RELATED"/>
    <property type="match status" value="1"/>
</dbReference>
<feature type="domain" description="F-box associated beta-propeller type 3" evidence="1">
    <location>
        <begin position="4"/>
        <end position="207"/>
    </location>
</feature>
<name>A0A6D2IRH2_9BRAS</name>